<dbReference type="Gene3D" id="3.40.50.410">
    <property type="entry name" value="von Willebrand factor, type A domain"/>
    <property type="match status" value="1"/>
</dbReference>
<dbReference type="AlphaFoldDB" id="A0A2W2ECK4"/>
<dbReference type="SUPFAM" id="SSF53300">
    <property type="entry name" value="vWA-like"/>
    <property type="match status" value="1"/>
</dbReference>
<organism evidence="4 5">
    <name type="scientific">Micromonospora deserti</name>
    <dbReference type="NCBI Taxonomy" id="2070366"/>
    <lineage>
        <taxon>Bacteria</taxon>
        <taxon>Bacillati</taxon>
        <taxon>Actinomycetota</taxon>
        <taxon>Actinomycetes</taxon>
        <taxon>Micromonosporales</taxon>
        <taxon>Micromonosporaceae</taxon>
        <taxon>Micromonospora</taxon>
    </lineage>
</organism>
<comment type="caution">
    <text evidence="4">The sequence shown here is derived from an EMBL/GenBank/DDBJ whole genome shotgun (WGS) entry which is preliminary data.</text>
</comment>
<sequence length="575" mass="59012">MLTVPGRHRYRRRSSRGSSVAAAVAVIVVLSGVAFGLRQMAAAGCATETALTVAAAPEVAPAVRSTVAALEHGGGGGACVRVSVNAVSPVDVAAVISARHGANLAGVGRANGATPDPDVWIPDSSIWLSRLTSAAPAFVPSDGTSIASSPVVVAAPEPVAARLGWTDTQLTWRSLLSQVTSGVGVNAGIVEPTRDVAGLSALLALTTATGSAEPQLTTAALRTLAIGRSEVREDLTARFPRASDPTTLATAVGLAVLSEQDVIAYNAAKPPVPLVAVQVRPAPVPLDYPFAVMPGLDPARVAAAETVHRALDAPAFRNLLGPLGLRLPDGAAGPGFTTPRGAPTDGHGAGSADGVSPAVVQRALSSWSAVVAPARMLAVVDVSGTMNGTVPTAGNATRMQVTLEAARRGLSLFNDDWAVGLWIFSTHLDGDKDYRQLAPIESLSTNRKRLVDALAQIQPKPRGDTGLYDTVLAAYQQVQADWQPGRVNSVVVLTDGIGNDDPDGISLPELTDRLAELRDDTRPVQLIVLGIGDAVNRAELTKITKVTGGGVLVAQDPATIGDVFLQAIAMRPAAG</sequence>
<dbReference type="EMBL" id="POUB01000007">
    <property type="protein sequence ID" value="PZG02554.1"/>
    <property type="molecule type" value="Genomic_DNA"/>
</dbReference>
<dbReference type="SMART" id="SM00327">
    <property type="entry name" value="VWA"/>
    <property type="match status" value="1"/>
</dbReference>
<proteinExistence type="predicted"/>
<dbReference type="Pfam" id="PF00092">
    <property type="entry name" value="VWA"/>
    <property type="match status" value="1"/>
</dbReference>
<dbReference type="RefSeq" id="WP_111132478.1">
    <property type="nucleotide sequence ID" value="NZ_POUB01000007.1"/>
</dbReference>
<feature type="domain" description="VWFA" evidence="3">
    <location>
        <begin position="375"/>
        <end position="568"/>
    </location>
</feature>
<evidence type="ECO:0000256" key="1">
    <source>
        <dbReference type="SAM" id="MobiDB-lite"/>
    </source>
</evidence>
<keyword evidence="5" id="KW-1185">Reference proteome</keyword>
<gene>
    <name evidence="4" type="ORF">C1I99_02250</name>
</gene>
<evidence type="ECO:0000313" key="4">
    <source>
        <dbReference type="EMBL" id="PZG02554.1"/>
    </source>
</evidence>
<name>A0A2W2ECK4_9ACTN</name>
<reference evidence="4 5" key="1">
    <citation type="submission" date="2018-01" db="EMBL/GenBank/DDBJ databases">
        <title>Draft genome sequence of Salinispora sp. 13K206.</title>
        <authorList>
            <person name="Sahin N."/>
            <person name="Saygin H."/>
            <person name="Ay H."/>
        </authorList>
    </citation>
    <scope>NUCLEOTIDE SEQUENCE [LARGE SCALE GENOMIC DNA]</scope>
    <source>
        <strain evidence="4 5">13K206</strain>
    </source>
</reference>
<evidence type="ECO:0000256" key="2">
    <source>
        <dbReference type="SAM" id="Phobius"/>
    </source>
</evidence>
<keyword evidence="2" id="KW-0812">Transmembrane</keyword>
<feature type="region of interest" description="Disordered" evidence="1">
    <location>
        <begin position="331"/>
        <end position="354"/>
    </location>
</feature>
<dbReference type="OrthoDB" id="5621159at2"/>
<accession>A0A2W2ECK4</accession>
<dbReference type="Pfam" id="PF13531">
    <property type="entry name" value="SBP_bac_11"/>
    <property type="match status" value="1"/>
</dbReference>
<feature type="transmembrane region" description="Helical" evidence="2">
    <location>
        <begin position="20"/>
        <end position="37"/>
    </location>
</feature>
<keyword evidence="2" id="KW-0472">Membrane</keyword>
<dbReference type="InterPro" id="IPR036465">
    <property type="entry name" value="vWFA_dom_sf"/>
</dbReference>
<evidence type="ECO:0000313" key="5">
    <source>
        <dbReference type="Proteomes" id="UP000248749"/>
    </source>
</evidence>
<protein>
    <submittedName>
        <fullName evidence="4">VWA domain-containing protein</fullName>
    </submittedName>
</protein>
<dbReference type="InterPro" id="IPR002035">
    <property type="entry name" value="VWF_A"/>
</dbReference>
<dbReference type="Proteomes" id="UP000248749">
    <property type="component" value="Unassembled WGS sequence"/>
</dbReference>
<keyword evidence="2" id="KW-1133">Transmembrane helix</keyword>
<evidence type="ECO:0000259" key="3">
    <source>
        <dbReference type="PROSITE" id="PS50234"/>
    </source>
</evidence>
<dbReference type="PROSITE" id="PS50234">
    <property type="entry name" value="VWFA"/>
    <property type="match status" value="1"/>
</dbReference>